<dbReference type="InterPro" id="IPR002088">
    <property type="entry name" value="Prenyl_trans_a"/>
</dbReference>
<comment type="caution">
    <text evidence="14">The sequence shown here is derived from an EMBL/GenBank/DDBJ whole genome shotgun (WGS) entry which is preliminary data.</text>
</comment>
<evidence type="ECO:0000256" key="4">
    <source>
        <dbReference type="ARBA" id="ARBA00012702"/>
    </source>
</evidence>
<evidence type="ECO:0000256" key="2">
    <source>
        <dbReference type="ARBA" id="ARBA00006734"/>
    </source>
</evidence>
<protein>
    <recommendedName>
        <fullName evidence="9">Protein farnesyltransferase/geranylgeranyltransferase type-1 subunit alpha</fullName>
        <ecNumber evidence="4">2.5.1.58</ecNumber>
        <ecNumber evidence="3">2.5.1.59</ecNumber>
    </recommendedName>
    <alternativeName>
        <fullName evidence="12">CAAX farnesyltransferase subunit alpha</fullName>
    </alternativeName>
    <alternativeName>
        <fullName evidence="11">FTase-alpha</fullName>
    </alternativeName>
    <alternativeName>
        <fullName evidence="10">Ras proteins prenyltransferase subunit alpha</fullName>
    </alternativeName>
    <alternativeName>
        <fullName evidence="13">Type I protein geranyl-geranyltransferase subunit alpha</fullName>
    </alternativeName>
</protein>
<name>S8DDW3_9LAMI</name>
<dbReference type="GO" id="GO:0004662">
    <property type="term" value="F:CAAX-protein geranylgeranyltransferase activity"/>
    <property type="evidence" value="ECO:0007669"/>
    <property type="project" value="UniProtKB-EC"/>
</dbReference>
<dbReference type="Proteomes" id="UP000015453">
    <property type="component" value="Unassembled WGS sequence"/>
</dbReference>
<evidence type="ECO:0000313" key="15">
    <source>
        <dbReference type="Proteomes" id="UP000015453"/>
    </source>
</evidence>
<gene>
    <name evidence="14" type="ORF">M569_13854</name>
</gene>
<dbReference type="Gene3D" id="1.25.40.120">
    <property type="entry name" value="Protein prenylyltransferase"/>
    <property type="match status" value="1"/>
</dbReference>
<evidence type="ECO:0000256" key="11">
    <source>
        <dbReference type="ARBA" id="ARBA00042436"/>
    </source>
</evidence>
<evidence type="ECO:0000256" key="8">
    <source>
        <dbReference type="ARBA" id="ARBA00022842"/>
    </source>
</evidence>
<reference evidence="14 15" key="1">
    <citation type="journal article" date="2013" name="BMC Genomics">
        <title>The miniature genome of a carnivorous plant Genlisea aurea contains a low number of genes and short non-coding sequences.</title>
        <authorList>
            <person name="Leushkin E.V."/>
            <person name="Sutormin R.A."/>
            <person name="Nabieva E.R."/>
            <person name="Penin A.A."/>
            <person name="Kondrashov A.S."/>
            <person name="Logacheva M.D."/>
        </authorList>
    </citation>
    <scope>NUCLEOTIDE SEQUENCE [LARGE SCALE GENOMIC DNA]</scope>
</reference>
<evidence type="ECO:0000256" key="9">
    <source>
        <dbReference type="ARBA" id="ARBA00040965"/>
    </source>
</evidence>
<organism evidence="14 15">
    <name type="scientific">Genlisea aurea</name>
    <dbReference type="NCBI Taxonomy" id="192259"/>
    <lineage>
        <taxon>Eukaryota</taxon>
        <taxon>Viridiplantae</taxon>
        <taxon>Streptophyta</taxon>
        <taxon>Embryophyta</taxon>
        <taxon>Tracheophyta</taxon>
        <taxon>Spermatophyta</taxon>
        <taxon>Magnoliopsida</taxon>
        <taxon>eudicotyledons</taxon>
        <taxon>Gunneridae</taxon>
        <taxon>Pentapetalae</taxon>
        <taxon>asterids</taxon>
        <taxon>lamiids</taxon>
        <taxon>Lamiales</taxon>
        <taxon>Lentibulariaceae</taxon>
        <taxon>Genlisea</taxon>
    </lineage>
</organism>
<dbReference type="GO" id="GO:0004660">
    <property type="term" value="F:protein farnesyltransferase activity"/>
    <property type="evidence" value="ECO:0007669"/>
    <property type="project" value="UniProtKB-EC"/>
</dbReference>
<evidence type="ECO:0000256" key="10">
    <source>
        <dbReference type="ARBA" id="ARBA00041392"/>
    </source>
</evidence>
<evidence type="ECO:0000256" key="6">
    <source>
        <dbReference type="ARBA" id="ARBA00022679"/>
    </source>
</evidence>
<dbReference type="EC" id="2.5.1.58" evidence="4"/>
<keyword evidence="8" id="KW-0460">Magnesium</keyword>
<comment type="similarity">
    <text evidence="2">Belongs to the protein prenyltransferase subunit alpha family.</text>
</comment>
<evidence type="ECO:0000313" key="14">
    <source>
        <dbReference type="EMBL" id="EPS60948.1"/>
    </source>
</evidence>
<dbReference type="SUPFAM" id="SSF48439">
    <property type="entry name" value="Protein prenylyltransferase"/>
    <property type="match status" value="1"/>
</dbReference>
<dbReference type="PANTHER" id="PTHR11129:SF1">
    <property type="entry name" value="PROTEIN FARNESYLTRANSFERASE_GERANYLGERANYLTRANSFERASE TYPE-1 SUBUNIT ALPHA"/>
    <property type="match status" value="1"/>
</dbReference>
<dbReference type="PANTHER" id="PTHR11129">
    <property type="entry name" value="PROTEIN FARNESYLTRANSFERASE ALPHA SUBUNIT/RAB GERANYLGERANYL TRANSFERASE ALPHA SUBUNIT"/>
    <property type="match status" value="1"/>
</dbReference>
<sequence length="248" mass="28799">VWQFRRLILAELNVDLREELDYLNQITTENPKNYQIWHHRRWVAEKLGAGVAGKELEFTSQIFSHDAKNYHAWSHRQWVLLNLGGWEDELIFCDKLLKEDVFNNSAWNQRYFLITKSPLLGGLDSMRDSEVAYAVEAILSRPENESPWRYLRGIYGNDPECLAGDPRVVSVCSEVLISRRNYVHALNLVLDLLCHRFRPAEDLVDAIDAVSSATGSTTGSDLPRRVCSILQRVDPIRANYWEWRKKNI</sequence>
<dbReference type="EMBL" id="AUSU01007189">
    <property type="protein sequence ID" value="EPS60948.1"/>
    <property type="molecule type" value="Genomic_DNA"/>
</dbReference>
<dbReference type="EC" id="2.5.1.59" evidence="3"/>
<evidence type="ECO:0000256" key="7">
    <source>
        <dbReference type="ARBA" id="ARBA00022737"/>
    </source>
</evidence>
<feature type="non-terminal residue" evidence="14">
    <location>
        <position position="248"/>
    </location>
</feature>
<accession>S8DDW3</accession>
<evidence type="ECO:0000256" key="5">
    <source>
        <dbReference type="ARBA" id="ARBA00022602"/>
    </source>
</evidence>
<evidence type="ECO:0000256" key="1">
    <source>
        <dbReference type="ARBA" id="ARBA00001946"/>
    </source>
</evidence>
<evidence type="ECO:0000256" key="3">
    <source>
        <dbReference type="ARBA" id="ARBA00012700"/>
    </source>
</evidence>
<feature type="non-terminal residue" evidence="14">
    <location>
        <position position="1"/>
    </location>
</feature>
<keyword evidence="6" id="KW-0808">Transferase</keyword>
<keyword evidence="7" id="KW-0677">Repeat</keyword>
<dbReference type="Pfam" id="PF01239">
    <property type="entry name" value="PPTA"/>
    <property type="match status" value="3"/>
</dbReference>
<evidence type="ECO:0000256" key="12">
    <source>
        <dbReference type="ARBA" id="ARBA00043086"/>
    </source>
</evidence>
<evidence type="ECO:0000256" key="13">
    <source>
        <dbReference type="ARBA" id="ARBA00043219"/>
    </source>
</evidence>
<comment type="cofactor">
    <cofactor evidence="1">
        <name>Mg(2+)</name>
        <dbReference type="ChEBI" id="CHEBI:18420"/>
    </cofactor>
</comment>
<dbReference type="OrthoDB" id="272289at2759"/>
<dbReference type="PROSITE" id="PS51147">
    <property type="entry name" value="PFTA"/>
    <property type="match status" value="4"/>
</dbReference>
<dbReference type="GO" id="GO:0005953">
    <property type="term" value="C:CAAX-protein geranylgeranyltransferase complex"/>
    <property type="evidence" value="ECO:0007669"/>
    <property type="project" value="TreeGrafter"/>
</dbReference>
<dbReference type="GO" id="GO:0005965">
    <property type="term" value="C:protein farnesyltransferase complex"/>
    <property type="evidence" value="ECO:0007669"/>
    <property type="project" value="TreeGrafter"/>
</dbReference>
<keyword evidence="5" id="KW-0637">Prenyltransferase</keyword>
<keyword evidence="15" id="KW-1185">Reference proteome</keyword>
<proteinExistence type="inferred from homology"/>
<dbReference type="AlphaFoldDB" id="S8DDW3"/>